<evidence type="ECO:0000313" key="8">
    <source>
        <dbReference type="Proteomes" id="UP000008075"/>
    </source>
</evidence>
<evidence type="ECO:0000256" key="5">
    <source>
        <dbReference type="ARBA" id="ARBA00023136"/>
    </source>
</evidence>
<evidence type="ECO:0000256" key="4">
    <source>
        <dbReference type="ARBA" id="ARBA00022989"/>
    </source>
</evidence>
<evidence type="ECO:0000256" key="3">
    <source>
        <dbReference type="ARBA" id="ARBA00022692"/>
    </source>
</evidence>
<dbReference type="KEGG" id="xne:XNC1_p0089"/>
<feature type="transmembrane region" description="Helical" evidence="6">
    <location>
        <begin position="243"/>
        <end position="262"/>
    </location>
</feature>
<feature type="transmembrane region" description="Helical" evidence="6">
    <location>
        <begin position="365"/>
        <end position="383"/>
    </location>
</feature>
<dbReference type="InterPro" id="IPR036259">
    <property type="entry name" value="MFS_trans_sf"/>
</dbReference>
<organism evidence="7 8">
    <name type="scientific">Xenorhabdus nematophila (strain ATCC 19061 / DSM 3370 / CCUG 14189 / LMG 1036 / NCIMB 9965 / AN6)</name>
    <dbReference type="NCBI Taxonomy" id="406817"/>
    <lineage>
        <taxon>Bacteria</taxon>
        <taxon>Pseudomonadati</taxon>
        <taxon>Pseudomonadota</taxon>
        <taxon>Gammaproteobacteria</taxon>
        <taxon>Enterobacterales</taxon>
        <taxon>Morganellaceae</taxon>
        <taxon>Xenorhabdus</taxon>
    </lineage>
</organism>
<feature type="transmembrane region" description="Helical" evidence="6">
    <location>
        <begin position="336"/>
        <end position="359"/>
    </location>
</feature>
<reference evidence="7 8" key="1">
    <citation type="journal article" date="2011" name="PLoS ONE">
        <title>The entomopathogenic bacterial endosymbionts xenorhabdus and photorhabdus: convergent lifestyles from divergent genomes.</title>
        <authorList>
            <person name="Chaston J.M."/>
            <person name="Suen G."/>
            <person name="Tucker S.L."/>
            <person name="Andersen A.W."/>
            <person name="Bhasin A."/>
            <person name="Bode E."/>
            <person name="Bode H.B."/>
            <person name="Brachmann A.O."/>
            <person name="Cowles C.E."/>
            <person name="Cowles K.N."/>
            <person name="Darby C."/>
            <person name="de Leon L."/>
            <person name="Drace K."/>
            <person name="Du Z."/>
            <person name="Givaudan A."/>
            <person name="Herbert Tran E.E."/>
            <person name="Jewell K.A."/>
            <person name="Knack J.J."/>
            <person name="Krasomil-Osterfeld K.C."/>
            <person name="Kukor R."/>
            <person name="Lanois A."/>
            <person name="Latreille P."/>
            <person name="Leimgruber N.K."/>
            <person name="Lipke C.M."/>
            <person name="Liu R."/>
            <person name="Lu X."/>
            <person name="Martens E.C."/>
            <person name="Marri P.R."/>
            <person name="Medigue C."/>
            <person name="Menard M.L."/>
            <person name="Miller N.M."/>
            <person name="Morales-Soto N."/>
            <person name="Norton S."/>
            <person name="Ogier J.C."/>
            <person name="Orchard S.S."/>
            <person name="Park D."/>
            <person name="Park Y."/>
            <person name="Qurollo B.A."/>
            <person name="Sugar D.R."/>
            <person name="Richards G.R."/>
            <person name="Rouy Z."/>
            <person name="Slominski B."/>
            <person name="Slominski K."/>
            <person name="Snyder H."/>
            <person name="Tjaden B.C."/>
            <person name="van der Hoeven R."/>
            <person name="Welch R.D."/>
            <person name="Wheeler C."/>
            <person name="Xiang B."/>
            <person name="Barbazuk B."/>
            <person name="Gaudriault S."/>
            <person name="Goodner B."/>
            <person name="Slater S.C."/>
            <person name="Forst S."/>
            <person name="Goldman B.S."/>
            <person name="Goodrich-Blair H."/>
        </authorList>
    </citation>
    <scope>NUCLEOTIDE SEQUENCE [LARGE SCALE GENOMIC DNA]</scope>
    <source>
        <strain evidence="8">ATCC 19061 / DSM 3370 / CCUG 14189 / LMG 1036 / NCIMB 9965 / AN6</strain>
    </source>
</reference>
<keyword evidence="7" id="KW-0614">Plasmid</keyword>
<gene>
    <name evidence="7" type="ORF">XNC1_p0089</name>
</gene>
<sequence>MNILAIIIIGCLTQFSSIGIISTAISKLELIDSMGIYSSSITIANSLGISFTGVLLGWVLSKYQGFRVGFFGPVISSSLIPILIFTNNIYVVLFAIFMLSIIIGLDNPNNNSSLNKLIKLDKDKAHNFTKYTTAVQTSLIISPLLSAAIIVSFGHNLSFVFFMIFYLVTCVPWILSPELRKMRTNKEVSSTDVWLGYKIISNNAPLKGLTINRILNNLIFTGVIVLIPIMVAKSSVSNDQFTVIQNIILSFISAGFVVNGLISNEVLKNNPKIVSMFSKSSTIFAIAAIVIASIFKFDKYSLYVMAAILGWGQFYFRIAGMTLGQAITPQEHLGEVILASDTIVRGITAMYSVVLLFLVNKFSSFIPFFLFVSIGSIAPFFLAKSAKIYIDKISKEDK</sequence>
<feature type="transmembrane region" description="Helical" evidence="6">
    <location>
        <begin position="157"/>
        <end position="176"/>
    </location>
</feature>
<keyword evidence="8" id="KW-1185">Reference proteome</keyword>
<dbReference type="InterPro" id="IPR011701">
    <property type="entry name" value="MFS"/>
</dbReference>
<dbReference type="RefSeq" id="WP_050986661.1">
    <property type="nucleotide sequence ID" value="NC_014170.1"/>
</dbReference>
<feature type="transmembrane region" description="Helical" evidence="6">
    <location>
        <begin position="300"/>
        <end position="316"/>
    </location>
</feature>
<evidence type="ECO:0000256" key="2">
    <source>
        <dbReference type="ARBA" id="ARBA00022475"/>
    </source>
</evidence>
<dbReference type="PANTHER" id="PTHR23513">
    <property type="entry name" value="INTEGRAL MEMBRANE EFFLUX PROTEIN-RELATED"/>
    <property type="match status" value="1"/>
</dbReference>
<dbReference type="GeneID" id="24901823"/>
<dbReference type="AlphaFoldDB" id="D3VM05"/>
<keyword evidence="4 6" id="KW-1133">Transmembrane helix</keyword>
<evidence type="ECO:0000256" key="6">
    <source>
        <dbReference type="SAM" id="Phobius"/>
    </source>
</evidence>
<dbReference type="HOGENOM" id="CLU_680883_0_0_6"/>
<dbReference type="PANTHER" id="PTHR23513:SF6">
    <property type="entry name" value="MAJOR FACILITATOR SUPERFAMILY ASSOCIATED DOMAIN-CONTAINING PROTEIN"/>
    <property type="match status" value="1"/>
</dbReference>
<dbReference type="Proteomes" id="UP000008075">
    <property type="component" value="Plasmid XNC1_p"/>
</dbReference>
<feature type="transmembrane region" description="Helical" evidence="6">
    <location>
        <begin position="66"/>
        <end position="84"/>
    </location>
</feature>
<evidence type="ECO:0008006" key="9">
    <source>
        <dbReference type="Google" id="ProtNLM"/>
    </source>
</evidence>
<feature type="transmembrane region" description="Helical" evidence="6">
    <location>
        <begin position="90"/>
        <end position="107"/>
    </location>
</feature>
<geneLocation type="plasmid" evidence="7 8">
    <name>XNC1_p</name>
</geneLocation>
<feature type="transmembrane region" description="Helical" evidence="6">
    <location>
        <begin position="214"/>
        <end position="231"/>
    </location>
</feature>
<feature type="transmembrane region" description="Helical" evidence="6">
    <location>
        <begin position="274"/>
        <end position="294"/>
    </location>
</feature>
<protein>
    <recommendedName>
        <fullName evidence="9">MFS transporter</fullName>
    </recommendedName>
</protein>
<comment type="subcellular location">
    <subcellularLocation>
        <location evidence="1">Cell membrane</location>
        <topology evidence="1">Multi-pass membrane protein</topology>
    </subcellularLocation>
</comment>
<proteinExistence type="predicted"/>
<dbReference type="Pfam" id="PF07690">
    <property type="entry name" value="MFS_1"/>
    <property type="match status" value="1"/>
</dbReference>
<name>D3VM05_XENNA</name>
<keyword evidence="2" id="KW-1003">Cell membrane</keyword>
<keyword evidence="3 6" id="KW-0812">Transmembrane</keyword>
<dbReference type="eggNOG" id="ENOG5033SVD">
    <property type="taxonomic scope" value="Bacteria"/>
</dbReference>
<dbReference type="GO" id="GO:0022857">
    <property type="term" value="F:transmembrane transporter activity"/>
    <property type="evidence" value="ECO:0007669"/>
    <property type="project" value="InterPro"/>
</dbReference>
<evidence type="ECO:0000256" key="1">
    <source>
        <dbReference type="ARBA" id="ARBA00004651"/>
    </source>
</evidence>
<dbReference type="GO" id="GO:0005886">
    <property type="term" value="C:plasma membrane"/>
    <property type="evidence" value="ECO:0007669"/>
    <property type="project" value="UniProtKB-SubCell"/>
</dbReference>
<feature type="transmembrane region" description="Helical" evidence="6">
    <location>
        <begin position="128"/>
        <end position="151"/>
    </location>
</feature>
<evidence type="ECO:0000313" key="7">
    <source>
        <dbReference type="EMBL" id="CBJ92957.1"/>
    </source>
</evidence>
<accession>D3VM05</accession>
<dbReference type="EMBL" id="FN667743">
    <property type="protein sequence ID" value="CBJ92957.1"/>
    <property type="molecule type" value="Genomic_DNA"/>
</dbReference>
<keyword evidence="5 6" id="KW-0472">Membrane</keyword>
<feature type="transmembrane region" description="Helical" evidence="6">
    <location>
        <begin position="36"/>
        <end position="59"/>
    </location>
</feature>
<dbReference type="Gene3D" id="1.20.1250.20">
    <property type="entry name" value="MFS general substrate transporter like domains"/>
    <property type="match status" value="1"/>
</dbReference>
<dbReference type="SUPFAM" id="SSF103473">
    <property type="entry name" value="MFS general substrate transporter"/>
    <property type="match status" value="1"/>
</dbReference>